<dbReference type="AlphaFoldDB" id="A0A4Y2D0R1"/>
<dbReference type="EMBL" id="BGPR01000274">
    <property type="protein sequence ID" value="GBM09687.1"/>
    <property type="molecule type" value="Genomic_DNA"/>
</dbReference>
<organism evidence="1 2">
    <name type="scientific">Araneus ventricosus</name>
    <name type="common">Orbweaver spider</name>
    <name type="synonym">Epeira ventricosa</name>
    <dbReference type="NCBI Taxonomy" id="182803"/>
    <lineage>
        <taxon>Eukaryota</taxon>
        <taxon>Metazoa</taxon>
        <taxon>Ecdysozoa</taxon>
        <taxon>Arthropoda</taxon>
        <taxon>Chelicerata</taxon>
        <taxon>Arachnida</taxon>
        <taxon>Araneae</taxon>
        <taxon>Araneomorphae</taxon>
        <taxon>Entelegynae</taxon>
        <taxon>Araneoidea</taxon>
        <taxon>Araneidae</taxon>
        <taxon>Araneus</taxon>
    </lineage>
</organism>
<gene>
    <name evidence="1" type="ORF">AVEN_186398_1</name>
</gene>
<accession>A0A4Y2D0R1</accession>
<evidence type="ECO:0000313" key="2">
    <source>
        <dbReference type="Proteomes" id="UP000499080"/>
    </source>
</evidence>
<sequence>MTKGFSFSPAALTQKLMVSRSFRIFSTSGFFGFLNHALIGQSAKKECRFVHVKYVLVIISSQKKWKTLLPIFTYTGVDIGYFSTQ</sequence>
<reference evidence="1 2" key="1">
    <citation type="journal article" date="2019" name="Sci. Rep.">
        <title>Orb-weaving spider Araneus ventricosus genome elucidates the spidroin gene catalogue.</title>
        <authorList>
            <person name="Kono N."/>
            <person name="Nakamura H."/>
            <person name="Ohtoshi R."/>
            <person name="Moran D.A.P."/>
            <person name="Shinohara A."/>
            <person name="Yoshida Y."/>
            <person name="Fujiwara M."/>
            <person name="Mori M."/>
            <person name="Tomita M."/>
            <person name="Arakawa K."/>
        </authorList>
    </citation>
    <scope>NUCLEOTIDE SEQUENCE [LARGE SCALE GENOMIC DNA]</scope>
</reference>
<proteinExistence type="predicted"/>
<keyword evidence="2" id="KW-1185">Reference proteome</keyword>
<dbReference type="Proteomes" id="UP000499080">
    <property type="component" value="Unassembled WGS sequence"/>
</dbReference>
<protein>
    <submittedName>
        <fullName evidence="1">Uncharacterized protein</fullName>
    </submittedName>
</protein>
<name>A0A4Y2D0R1_ARAVE</name>
<comment type="caution">
    <text evidence="1">The sequence shown here is derived from an EMBL/GenBank/DDBJ whole genome shotgun (WGS) entry which is preliminary data.</text>
</comment>
<evidence type="ECO:0000313" key="1">
    <source>
        <dbReference type="EMBL" id="GBM09687.1"/>
    </source>
</evidence>